<gene>
    <name evidence="1" type="ORF">QJS04_geneDACA010660</name>
</gene>
<name>A0AAV9AL33_ACOGR</name>
<reference evidence="1" key="2">
    <citation type="submission" date="2023-06" db="EMBL/GenBank/DDBJ databases">
        <authorList>
            <person name="Ma L."/>
            <person name="Liu K.-W."/>
            <person name="Li Z."/>
            <person name="Hsiao Y.-Y."/>
            <person name="Qi Y."/>
            <person name="Fu T."/>
            <person name="Tang G."/>
            <person name="Zhang D."/>
            <person name="Sun W.-H."/>
            <person name="Liu D.-K."/>
            <person name="Li Y."/>
            <person name="Chen G.-Z."/>
            <person name="Liu X.-D."/>
            <person name="Liao X.-Y."/>
            <person name="Jiang Y.-T."/>
            <person name="Yu X."/>
            <person name="Hao Y."/>
            <person name="Huang J."/>
            <person name="Zhao X.-W."/>
            <person name="Ke S."/>
            <person name="Chen Y.-Y."/>
            <person name="Wu W.-L."/>
            <person name="Hsu J.-L."/>
            <person name="Lin Y.-F."/>
            <person name="Huang M.-D."/>
            <person name="Li C.-Y."/>
            <person name="Huang L."/>
            <person name="Wang Z.-W."/>
            <person name="Zhao X."/>
            <person name="Zhong W.-Y."/>
            <person name="Peng D.-H."/>
            <person name="Ahmad S."/>
            <person name="Lan S."/>
            <person name="Zhang J.-S."/>
            <person name="Tsai W.-C."/>
            <person name="Van De Peer Y."/>
            <person name="Liu Z.-J."/>
        </authorList>
    </citation>
    <scope>NUCLEOTIDE SEQUENCE</scope>
    <source>
        <strain evidence="1">SCP</strain>
        <tissue evidence="1">Leaves</tissue>
    </source>
</reference>
<accession>A0AAV9AL33</accession>
<proteinExistence type="predicted"/>
<organism evidence="1 2">
    <name type="scientific">Acorus gramineus</name>
    <name type="common">Dwarf sweet flag</name>
    <dbReference type="NCBI Taxonomy" id="55184"/>
    <lineage>
        <taxon>Eukaryota</taxon>
        <taxon>Viridiplantae</taxon>
        <taxon>Streptophyta</taxon>
        <taxon>Embryophyta</taxon>
        <taxon>Tracheophyta</taxon>
        <taxon>Spermatophyta</taxon>
        <taxon>Magnoliopsida</taxon>
        <taxon>Liliopsida</taxon>
        <taxon>Acoraceae</taxon>
        <taxon>Acorus</taxon>
    </lineage>
</organism>
<reference evidence="1" key="1">
    <citation type="journal article" date="2023" name="Nat. Commun.">
        <title>Diploid and tetraploid genomes of Acorus and the evolution of monocots.</title>
        <authorList>
            <person name="Ma L."/>
            <person name="Liu K.W."/>
            <person name="Li Z."/>
            <person name="Hsiao Y.Y."/>
            <person name="Qi Y."/>
            <person name="Fu T."/>
            <person name="Tang G.D."/>
            <person name="Zhang D."/>
            <person name="Sun W.H."/>
            <person name="Liu D.K."/>
            <person name="Li Y."/>
            <person name="Chen G.Z."/>
            <person name="Liu X.D."/>
            <person name="Liao X.Y."/>
            <person name="Jiang Y.T."/>
            <person name="Yu X."/>
            <person name="Hao Y."/>
            <person name="Huang J."/>
            <person name="Zhao X.W."/>
            <person name="Ke S."/>
            <person name="Chen Y.Y."/>
            <person name="Wu W.L."/>
            <person name="Hsu J.L."/>
            <person name="Lin Y.F."/>
            <person name="Huang M.D."/>
            <person name="Li C.Y."/>
            <person name="Huang L."/>
            <person name="Wang Z.W."/>
            <person name="Zhao X."/>
            <person name="Zhong W.Y."/>
            <person name="Peng D.H."/>
            <person name="Ahmad S."/>
            <person name="Lan S."/>
            <person name="Zhang J.S."/>
            <person name="Tsai W.C."/>
            <person name="Van de Peer Y."/>
            <person name="Liu Z.J."/>
        </authorList>
    </citation>
    <scope>NUCLEOTIDE SEQUENCE</scope>
    <source>
        <strain evidence="1">SCP</strain>
    </source>
</reference>
<dbReference type="Proteomes" id="UP001179952">
    <property type="component" value="Unassembled WGS sequence"/>
</dbReference>
<sequence length="63" mass="7454">MDYENFEVYICKAYKGNPPKFCESLPFLKTRTMRISKYIFARLTKAIHPRLVNHCHFSKSGPE</sequence>
<evidence type="ECO:0000313" key="2">
    <source>
        <dbReference type="Proteomes" id="UP001179952"/>
    </source>
</evidence>
<keyword evidence="2" id="KW-1185">Reference proteome</keyword>
<protein>
    <submittedName>
        <fullName evidence="1">Uncharacterized protein</fullName>
    </submittedName>
</protein>
<dbReference type="EMBL" id="JAUJYN010000008">
    <property type="protein sequence ID" value="KAK1264950.1"/>
    <property type="molecule type" value="Genomic_DNA"/>
</dbReference>
<evidence type="ECO:0000313" key="1">
    <source>
        <dbReference type="EMBL" id="KAK1264950.1"/>
    </source>
</evidence>
<dbReference type="AlphaFoldDB" id="A0AAV9AL33"/>
<comment type="caution">
    <text evidence="1">The sequence shown here is derived from an EMBL/GenBank/DDBJ whole genome shotgun (WGS) entry which is preliminary data.</text>
</comment>